<comment type="caution">
    <text evidence="2">The sequence shown here is derived from an EMBL/GenBank/DDBJ whole genome shotgun (WGS) entry which is preliminary data.</text>
</comment>
<name>A0A7J8JHD7_ROUAE</name>
<dbReference type="AlphaFoldDB" id="A0A7J8JHD7"/>
<proteinExistence type="predicted"/>
<gene>
    <name evidence="2" type="ORF">HJG63_010128</name>
</gene>
<protein>
    <submittedName>
        <fullName evidence="2">Uncharacterized protein</fullName>
    </submittedName>
</protein>
<evidence type="ECO:0000313" key="2">
    <source>
        <dbReference type="EMBL" id="KAF6495735.1"/>
    </source>
</evidence>
<dbReference type="EMBL" id="JACASE010000002">
    <property type="protein sequence ID" value="KAF6495735.1"/>
    <property type="molecule type" value="Genomic_DNA"/>
</dbReference>
<keyword evidence="3" id="KW-1185">Reference proteome</keyword>
<evidence type="ECO:0000313" key="3">
    <source>
        <dbReference type="Proteomes" id="UP000593571"/>
    </source>
</evidence>
<dbReference type="Proteomes" id="UP000593571">
    <property type="component" value="Unassembled WGS sequence"/>
</dbReference>
<reference evidence="2 3" key="1">
    <citation type="journal article" date="2020" name="Nature">
        <title>Six reference-quality genomes reveal evolution of bat adaptations.</title>
        <authorList>
            <person name="Jebb D."/>
            <person name="Huang Z."/>
            <person name="Pippel M."/>
            <person name="Hughes G.M."/>
            <person name="Lavrichenko K."/>
            <person name="Devanna P."/>
            <person name="Winkler S."/>
            <person name="Jermiin L.S."/>
            <person name="Skirmuntt E.C."/>
            <person name="Katzourakis A."/>
            <person name="Burkitt-Gray L."/>
            <person name="Ray D.A."/>
            <person name="Sullivan K.A.M."/>
            <person name="Roscito J.G."/>
            <person name="Kirilenko B.M."/>
            <person name="Davalos L.M."/>
            <person name="Corthals A.P."/>
            <person name="Power M.L."/>
            <person name="Jones G."/>
            <person name="Ransome R.D."/>
            <person name="Dechmann D.K.N."/>
            <person name="Locatelli A.G."/>
            <person name="Puechmaille S.J."/>
            <person name="Fedrigo O."/>
            <person name="Jarvis E.D."/>
            <person name="Hiller M."/>
            <person name="Vernes S.C."/>
            <person name="Myers E.W."/>
            <person name="Teeling E.C."/>
        </authorList>
    </citation>
    <scope>NUCLEOTIDE SEQUENCE [LARGE SCALE GENOMIC DNA]</scope>
    <source>
        <strain evidence="2">MRouAeg1</strain>
        <tissue evidence="2">Muscle</tissue>
    </source>
</reference>
<organism evidence="2 3">
    <name type="scientific">Rousettus aegyptiacus</name>
    <name type="common">Egyptian fruit bat</name>
    <name type="synonym">Pteropus aegyptiacus</name>
    <dbReference type="NCBI Taxonomy" id="9407"/>
    <lineage>
        <taxon>Eukaryota</taxon>
        <taxon>Metazoa</taxon>
        <taxon>Chordata</taxon>
        <taxon>Craniata</taxon>
        <taxon>Vertebrata</taxon>
        <taxon>Euteleostomi</taxon>
        <taxon>Mammalia</taxon>
        <taxon>Eutheria</taxon>
        <taxon>Laurasiatheria</taxon>
        <taxon>Chiroptera</taxon>
        <taxon>Yinpterochiroptera</taxon>
        <taxon>Pteropodoidea</taxon>
        <taxon>Pteropodidae</taxon>
        <taxon>Rousettinae</taxon>
        <taxon>Rousettus</taxon>
    </lineage>
</organism>
<evidence type="ECO:0000256" key="1">
    <source>
        <dbReference type="SAM" id="MobiDB-lite"/>
    </source>
</evidence>
<accession>A0A7J8JHD7</accession>
<sequence>MRIMKSSETLGDIPEKKSMIHQWNFPKHSLSILHMSIRKAFSAASAAFAPEADLGELERVPPPPPGAPPTSRRTVDCPGFWGQSRHHVSVCLLMANVSTRSPGHRQQMLVPSHPASQDAVLIKTKVWMHFFL</sequence>
<feature type="region of interest" description="Disordered" evidence="1">
    <location>
        <begin position="54"/>
        <end position="74"/>
    </location>
</feature>